<organism evidence="17 18">
    <name type="scientific">Pseudoduganella buxea</name>
    <dbReference type="NCBI Taxonomy" id="1949069"/>
    <lineage>
        <taxon>Bacteria</taxon>
        <taxon>Pseudomonadati</taxon>
        <taxon>Pseudomonadota</taxon>
        <taxon>Betaproteobacteria</taxon>
        <taxon>Burkholderiales</taxon>
        <taxon>Oxalobacteraceae</taxon>
        <taxon>Telluria group</taxon>
        <taxon>Pseudoduganella</taxon>
    </lineage>
</organism>
<dbReference type="SUPFAM" id="SSF56935">
    <property type="entry name" value="Porins"/>
    <property type="match status" value="1"/>
</dbReference>
<feature type="signal peptide" evidence="12">
    <location>
        <begin position="1"/>
        <end position="33"/>
    </location>
</feature>
<accession>A0A6I3SZC9</accession>
<evidence type="ECO:0000259" key="15">
    <source>
        <dbReference type="Pfam" id="PF18413"/>
    </source>
</evidence>
<sequence>MPARPRAAHTIGMKTTIPLCAALLLATTAGAHAQVQLYGRLNASAETVHGPAGSLARLSNNRSVIGFKGSEDLGDGVKALFQVEGTLALDTGAGAIAQRDTRVGLESRWGTLFAGHWTTAYNGATSALDPFYPTTAGYMSILGNGAASSADNVSDVASFDRRQANSVHLWTPRWHGWSLRATRGMNEERPAGGARPALLSVAALYEGGPWYAVLTQERHHEYQGAGLTDTGSKAALAYDFGKAGGPALRLAAVAEDLALAFGVGTSDMDLLVAHLGTAALLGPDPVLSAAALAAAFGRIGLARALGLGMPDYLMLERLSGADPLAGAAELAALVETARRVDAAAVPLVELEYRLARRAANLAEWDLADSAITTALLALRTALTQAQAEHASPYDAGVTALEQIPALELLLQRWPALDAGAMARLTDLVRAEPPTAAMGAAAKNVIDDLLAALPNAAAIKAAIDALVAALGAEPQRQALLQQLMQGLADHARMAAALDAAAVALQAVTATERALADVLLAGVRLAIAAVPTALTGLLTTGDIANPAVAITPAGTPNLYRALRLAHAVAGLATPFDPVPELLAFLLAKGPGLGWLALDTLPFETGGAVIALDSWLDLVDVFALARRFPAVDMPGQPGVTVTVAAVFDLALGAGPAPAPLLDRLAILTGWPRGLLGDVSAHFGRTLADYRHPGTWLADERALLAVHALGTDVTEAFTFCAENLGPTDAAAARRVLRTRHDPADWFGVLKTLMDPLRERKRDALVTQVLTTHPALPTKADLYDYLLTDTEWSARMPSSRLVHAHGTVQLFLRRCIEGLEPAAVADLDNDPDWRWWDSMKNYRVWEVGRKVFVDAQYYLRPEWRDDKTEAFADFERHLMENDVTEENVEAAFEGYLDRLDDIAFLDVLATCYDFDLQNLHVFAATKGGDPRGYYHRMLQRERSWTPWRKIDLDITGEHLIAFFRNNRLYLAWATFTEKGDETQSLPFPQPSGAATQPLPRPLRWTEISLAVSEYTGKKWLPRRVADTPIPTPKDVTPLDRKTIVLGVSPDPERFSVSVYHADIWPYLRHVGSFLLTGCKGYPEARAGTGDLIRLLPLFKDTAPRGQRLQEQELDADDELAYASVFGGSGFQLLFGRTVGQTPAAFRVTYPYQASELDRLLSALLAGATGKHSRDFTILIFGTLMPFFYEDNRRGFILIPGFYGELDPETGERTTAKTFSDVRQLVVDVFLLTIKYLQLLAAAPTQADKDAVIADLLDDPEYKRIVQEFNSYRGTRYGIVVRNFHHPLACHLRQQFFRGGIPALLARSTQLHQGGFVFEDALNGHAPAPVILPPFPREELEFDRASAYSDINWELTYHAPHLIATRMMEADDVEGYDAAETWLRYIFDPRGSSNDPAPQRYWNTKPFFQRGAAEYGLQLIDTILGRIAHDPNGVIETELANAVLEWRRAPFKPYLVARSRTVAFQQAIVELTARLFIRRGDAYFRRDQLEDLVMASLDYSRAERLLGARPRVVPPAVPVPPENYNQLAERLDLFGNALAKLENLLPDPSVLPHGGAELPPLPLSLESLYFCIPPSDKLFELWDTLAERQFNLRNSRNIDGVERELSLFAPPLSVEALLQAAASGLSISAILDALSAPRPPYRFRVMLRQAIELADVAASFAGRLEQALAARDNEGLQRLKAEHEGRLLAEQVRALELERDAAIETIASAQKARQGHAENQAFYFGRPYMNGWETAAVVSYGIATALQAVVAIGYAAAGGLSLVPSFMLGAAGFGGSPTVNAQTGGRDYSSSARDFVVGAVGALGATLEKAGAMLDHQGSYQVRHEDWQNSARAAQREMERADIEIRLANIRRDIAVEQLRVHGVRRQQGAAEEAYLRAKFTSRELFDWSAGQLRGLSRQMYNLAFEAARAAERCFQFELGSIDVFIRPGQWNDARQGLLAADQLNADLRRMSAAWLARNVRERELVSQLSLARLDPTALTELRMSGRCTIQVPEAVFDLEHPGHYFRRIKALQVTVPCVAGPYTGVPLKVTQTSNRIRVETGRRAGAADDVTAYSEDPAGDSRFRYNVGAIQSIATSRGQEDSGLFGLNFDDDRYLPFEGSGVIGTYVLELPPTLRPFDYGTISDVVLGFQYTARDGGGSLRTLAANTLRVRLNTLALKTGRTGLFQAFDLRRDRPDVWHRLTTVGSADLTLSAQDLPYFTAGHALALSAVRLIAKVDGAPANHVITVAGTPVTLNPAAEPELAGLLASTAAGFALDTPVTLGTALAPALRELLVIVNYTVTS</sequence>
<dbReference type="InterPro" id="IPR033900">
    <property type="entry name" value="Gram_neg_porin_domain"/>
</dbReference>
<dbReference type="GO" id="GO:0046930">
    <property type="term" value="C:pore complex"/>
    <property type="evidence" value="ECO:0007669"/>
    <property type="project" value="UniProtKB-KW"/>
</dbReference>
<evidence type="ECO:0000256" key="3">
    <source>
        <dbReference type="ARBA" id="ARBA00022448"/>
    </source>
</evidence>
<keyword evidence="9" id="KW-0472">Membrane</keyword>
<comment type="subunit">
    <text evidence="2">Homotrimer.</text>
</comment>
<dbReference type="GO" id="GO:0006811">
    <property type="term" value="P:monoatomic ion transport"/>
    <property type="evidence" value="ECO:0007669"/>
    <property type="project" value="UniProtKB-KW"/>
</dbReference>
<dbReference type="PANTHER" id="PTHR34501:SF9">
    <property type="entry name" value="MAJOR OUTER MEMBRANE PROTEIN P.IA"/>
    <property type="match status" value="1"/>
</dbReference>
<dbReference type="Pfam" id="PF18276">
    <property type="entry name" value="TcA_TcB_BD"/>
    <property type="match status" value="1"/>
</dbReference>
<feature type="chain" id="PRO_5026231511" evidence="12">
    <location>
        <begin position="34"/>
        <end position="2277"/>
    </location>
</feature>
<evidence type="ECO:0000256" key="12">
    <source>
        <dbReference type="SAM" id="SignalP"/>
    </source>
</evidence>
<dbReference type="InterPro" id="IPR050298">
    <property type="entry name" value="Gram-neg_bact_OMP"/>
</dbReference>
<dbReference type="InterPro" id="IPR041079">
    <property type="entry name" value="Neuraminidase-like"/>
</dbReference>
<proteinExistence type="predicted"/>
<evidence type="ECO:0000259" key="14">
    <source>
        <dbReference type="Pfam" id="PF18276"/>
    </source>
</evidence>
<evidence type="ECO:0000256" key="4">
    <source>
        <dbReference type="ARBA" id="ARBA00022452"/>
    </source>
</evidence>
<evidence type="ECO:0000256" key="8">
    <source>
        <dbReference type="ARBA" id="ARBA00023114"/>
    </source>
</evidence>
<keyword evidence="11" id="KW-0175">Coiled coil</keyword>
<evidence type="ECO:0000256" key="1">
    <source>
        <dbReference type="ARBA" id="ARBA00004571"/>
    </source>
</evidence>
<dbReference type="InterPro" id="IPR023614">
    <property type="entry name" value="Porin_dom_sf"/>
</dbReference>
<keyword evidence="5" id="KW-0812">Transmembrane</keyword>
<evidence type="ECO:0000256" key="5">
    <source>
        <dbReference type="ARBA" id="ARBA00022692"/>
    </source>
</evidence>
<dbReference type="InterPro" id="IPR046839">
    <property type="entry name" value="ABC_toxin_N"/>
</dbReference>
<evidence type="ECO:0000256" key="6">
    <source>
        <dbReference type="ARBA" id="ARBA00022729"/>
    </source>
</evidence>
<feature type="domain" description="Neuraminidase-like" evidence="15">
    <location>
        <begin position="900"/>
        <end position="1027"/>
    </location>
</feature>
<dbReference type="Pfam" id="PF13609">
    <property type="entry name" value="Porin_4"/>
    <property type="match status" value="1"/>
</dbReference>
<feature type="domain" description="ABC toxin N-terminal" evidence="16">
    <location>
        <begin position="750"/>
        <end position="870"/>
    </location>
</feature>
<keyword evidence="7" id="KW-0406">Ion transport</keyword>
<evidence type="ECO:0000259" key="16">
    <source>
        <dbReference type="Pfam" id="PF20220"/>
    </source>
</evidence>
<evidence type="ECO:0000259" key="13">
    <source>
        <dbReference type="Pfam" id="PF13609"/>
    </source>
</evidence>
<evidence type="ECO:0000313" key="17">
    <source>
        <dbReference type="EMBL" id="MTV54454.1"/>
    </source>
</evidence>
<dbReference type="RefSeq" id="WP_155471745.1">
    <property type="nucleotide sequence ID" value="NZ_WNKZ01000051.1"/>
</dbReference>
<keyword evidence="4" id="KW-1134">Transmembrane beta strand</keyword>
<evidence type="ECO:0000256" key="7">
    <source>
        <dbReference type="ARBA" id="ARBA00023065"/>
    </source>
</evidence>
<name>A0A6I3SZC9_9BURK</name>
<feature type="domain" description="Porin" evidence="13">
    <location>
        <begin position="22"/>
        <end position="243"/>
    </location>
</feature>
<reference evidence="17 18" key="1">
    <citation type="submission" date="2019-11" db="EMBL/GenBank/DDBJ databases">
        <title>Type strains purchased from KCTC, JCM and DSMZ.</title>
        <authorList>
            <person name="Lu H."/>
        </authorList>
    </citation>
    <scope>NUCLEOTIDE SEQUENCE [LARGE SCALE GENOMIC DNA]</scope>
    <source>
        <strain evidence="17 18">KCTC 52429</strain>
    </source>
</reference>
<evidence type="ECO:0000256" key="2">
    <source>
        <dbReference type="ARBA" id="ARBA00011233"/>
    </source>
</evidence>
<protein>
    <submittedName>
        <fullName evidence="17">Porin</fullName>
    </submittedName>
</protein>
<dbReference type="Pfam" id="PF20220">
    <property type="entry name" value="ABC_toxin_N"/>
    <property type="match status" value="1"/>
</dbReference>
<dbReference type="GO" id="GO:0015288">
    <property type="term" value="F:porin activity"/>
    <property type="evidence" value="ECO:0007669"/>
    <property type="project" value="UniProtKB-KW"/>
</dbReference>
<dbReference type="OrthoDB" id="5293374at2"/>
<comment type="caution">
    <text evidence="17">The sequence shown here is derived from an EMBL/GenBank/DDBJ whole genome shotgun (WGS) entry which is preliminary data.</text>
</comment>
<comment type="subcellular location">
    <subcellularLocation>
        <location evidence="1">Cell outer membrane</location>
        <topology evidence="1">Multi-pass membrane protein</topology>
    </subcellularLocation>
</comment>
<feature type="domain" description="Tc toxin complex TcA C-terminal TcB-binding" evidence="14">
    <location>
        <begin position="1839"/>
        <end position="2128"/>
    </location>
</feature>
<dbReference type="EMBL" id="WNKZ01000051">
    <property type="protein sequence ID" value="MTV54454.1"/>
    <property type="molecule type" value="Genomic_DNA"/>
</dbReference>
<evidence type="ECO:0000256" key="10">
    <source>
        <dbReference type="ARBA" id="ARBA00023237"/>
    </source>
</evidence>
<evidence type="ECO:0000313" key="18">
    <source>
        <dbReference type="Proteomes" id="UP000430634"/>
    </source>
</evidence>
<keyword evidence="3" id="KW-0813">Transport</keyword>
<dbReference type="Proteomes" id="UP000430634">
    <property type="component" value="Unassembled WGS sequence"/>
</dbReference>
<gene>
    <name evidence="17" type="ORF">GM672_17110</name>
</gene>
<dbReference type="Pfam" id="PF18413">
    <property type="entry name" value="Neuraminidase"/>
    <property type="match status" value="1"/>
</dbReference>
<dbReference type="CDD" id="cd00342">
    <property type="entry name" value="gram_neg_porins"/>
    <property type="match status" value="1"/>
</dbReference>
<dbReference type="GO" id="GO:0009279">
    <property type="term" value="C:cell outer membrane"/>
    <property type="evidence" value="ECO:0007669"/>
    <property type="project" value="UniProtKB-SubCell"/>
</dbReference>
<evidence type="ECO:0000256" key="9">
    <source>
        <dbReference type="ARBA" id="ARBA00023136"/>
    </source>
</evidence>
<keyword evidence="6 12" id="KW-0732">Signal</keyword>
<dbReference type="InterPro" id="IPR040840">
    <property type="entry name" value="TcA_TcB_BD"/>
</dbReference>
<keyword evidence="10" id="KW-0998">Cell outer membrane</keyword>
<dbReference type="PANTHER" id="PTHR34501">
    <property type="entry name" value="PROTEIN YDDL-RELATED"/>
    <property type="match status" value="1"/>
</dbReference>
<dbReference type="Gene3D" id="2.40.160.10">
    <property type="entry name" value="Porin"/>
    <property type="match status" value="1"/>
</dbReference>
<keyword evidence="8" id="KW-0626">Porin</keyword>
<evidence type="ECO:0000256" key="11">
    <source>
        <dbReference type="SAM" id="Coils"/>
    </source>
</evidence>
<feature type="coiled-coil region" evidence="11">
    <location>
        <begin position="1818"/>
        <end position="1845"/>
    </location>
</feature>